<evidence type="ECO:0000313" key="8">
    <source>
        <dbReference type="Proteomes" id="UP000648187"/>
    </source>
</evidence>
<feature type="chain" id="PRO_5032991074" description="Carboxylesterase type B domain-containing protein" evidence="5">
    <location>
        <begin position="21"/>
        <end position="541"/>
    </location>
</feature>
<evidence type="ECO:0000256" key="4">
    <source>
        <dbReference type="ARBA" id="ARBA00023180"/>
    </source>
</evidence>
<dbReference type="EMBL" id="JACKWZ010000082">
    <property type="protein sequence ID" value="KAF9416873.1"/>
    <property type="molecule type" value="Genomic_DNA"/>
</dbReference>
<gene>
    <name evidence="7" type="ORF">HW555_005876</name>
</gene>
<keyword evidence="5" id="KW-0732">Signal</keyword>
<keyword evidence="4" id="KW-0325">Glycoprotein</keyword>
<comment type="similarity">
    <text evidence="1">Belongs to the type-B carboxylesterase/lipase family.</text>
</comment>
<evidence type="ECO:0000256" key="1">
    <source>
        <dbReference type="ARBA" id="ARBA00005964"/>
    </source>
</evidence>
<feature type="domain" description="Carboxylesterase type B" evidence="6">
    <location>
        <begin position="25"/>
        <end position="500"/>
    </location>
</feature>
<comment type="caution">
    <text evidence="7">The sequence shown here is derived from an EMBL/GenBank/DDBJ whole genome shotgun (WGS) entry which is preliminary data.</text>
</comment>
<keyword evidence="8" id="KW-1185">Reference proteome</keyword>
<dbReference type="SUPFAM" id="SSF53474">
    <property type="entry name" value="alpha/beta-Hydrolases"/>
    <property type="match status" value="1"/>
</dbReference>
<evidence type="ECO:0000256" key="2">
    <source>
        <dbReference type="ARBA" id="ARBA00022487"/>
    </source>
</evidence>
<accession>A0A835GIX1</accession>
<feature type="signal peptide" evidence="5">
    <location>
        <begin position="1"/>
        <end position="20"/>
    </location>
</feature>
<reference evidence="7" key="1">
    <citation type="submission" date="2020-08" db="EMBL/GenBank/DDBJ databases">
        <title>Spodoptera exigua strain:BAW_Kor-Di-RS1 Genome sequencing and assembly.</title>
        <authorList>
            <person name="Kim J."/>
            <person name="Nam H.Y."/>
            <person name="Kwon M."/>
            <person name="Choi J.H."/>
            <person name="Cho S.R."/>
            <person name="Kim G.-H."/>
        </authorList>
    </citation>
    <scope>NUCLEOTIDE SEQUENCE</scope>
    <source>
        <strain evidence="7">BAW_Kor-Di-RS1</strain>
        <tissue evidence="7">Whole-body</tissue>
    </source>
</reference>
<evidence type="ECO:0000256" key="3">
    <source>
        <dbReference type="ARBA" id="ARBA00022801"/>
    </source>
</evidence>
<dbReference type="GO" id="GO:0052689">
    <property type="term" value="F:carboxylic ester hydrolase activity"/>
    <property type="evidence" value="ECO:0007669"/>
    <property type="project" value="UniProtKB-KW"/>
</dbReference>
<dbReference type="InterPro" id="IPR002018">
    <property type="entry name" value="CarbesteraseB"/>
</dbReference>
<dbReference type="PANTHER" id="PTHR43142">
    <property type="entry name" value="CARBOXYLIC ESTER HYDROLASE"/>
    <property type="match status" value="1"/>
</dbReference>
<evidence type="ECO:0000259" key="6">
    <source>
        <dbReference type="Pfam" id="PF00135"/>
    </source>
</evidence>
<keyword evidence="2" id="KW-0719">Serine esterase</keyword>
<evidence type="ECO:0000313" key="7">
    <source>
        <dbReference type="EMBL" id="KAF9416873.1"/>
    </source>
</evidence>
<dbReference type="AlphaFoldDB" id="A0A835GIX1"/>
<dbReference type="Pfam" id="PF00135">
    <property type="entry name" value="COesterase"/>
    <property type="match status" value="1"/>
</dbReference>
<organism evidence="7 8">
    <name type="scientific">Spodoptera exigua</name>
    <name type="common">Beet armyworm</name>
    <name type="synonym">Noctua fulgens</name>
    <dbReference type="NCBI Taxonomy" id="7107"/>
    <lineage>
        <taxon>Eukaryota</taxon>
        <taxon>Metazoa</taxon>
        <taxon>Ecdysozoa</taxon>
        <taxon>Arthropoda</taxon>
        <taxon>Hexapoda</taxon>
        <taxon>Insecta</taxon>
        <taxon>Pterygota</taxon>
        <taxon>Neoptera</taxon>
        <taxon>Endopterygota</taxon>
        <taxon>Lepidoptera</taxon>
        <taxon>Glossata</taxon>
        <taxon>Ditrysia</taxon>
        <taxon>Noctuoidea</taxon>
        <taxon>Noctuidae</taxon>
        <taxon>Amphipyrinae</taxon>
        <taxon>Spodoptera</taxon>
    </lineage>
</organism>
<keyword evidence="3" id="KW-0378">Hydrolase</keyword>
<evidence type="ECO:0000256" key="5">
    <source>
        <dbReference type="SAM" id="SignalP"/>
    </source>
</evidence>
<dbReference type="PANTHER" id="PTHR43142:SF1">
    <property type="entry name" value="CARBOXYLIC ESTER HYDROLASE"/>
    <property type="match status" value="1"/>
</dbReference>
<name>A0A835GIX1_SPOEX</name>
<dbReference type="InterPro" id="IPR029058">
    <property type="entry name" value="AB_hydrolase_fold"/>
</dbReference>
<proteinExistence type="inferred from homology"/>
<dbReference type="Proteomes" id="UP000648187">
    <property type="component" value="Unassembled WGS sequence"/>
</dbReference>
<protein>
    <recommendedName>
        <fullName evidence="6">Carboxylesterase type B domain-containing protein</fullName>
    </recommendedName>
</protein>
<sequence>MAYSLYFVIFLFIVFRPIYCKYPKSMIVSTEQGQIEGYLVPSQVYYEFCGIRYAITRNRYTAPVEPPKHKGIFKADDRLVVCPQFGALDIFAKPSENEDCLILNVYVPAWTNATLPVIVFLHGGDFGVGSSSPKFYGPKYLMTTEVILVTVNYRLNAFGFLNLGTKEAPGNAGLKDIRAALRWIKKNINNFHGDNENVTVFGQGSGGIAAIYLTLSKSCEGLFHKIISCSGTLFSVKSFDPNPLATASQVAKSLGLNTMDRNELANLYSEVAINKLEEAISHQMNAKSTFLPSVETYLYGEPFLTDTPYHLMYSKDFNPVPAIFGLNSVEGIITILDYYTFTSQTNRLLNEDYSVLDQRNFAVPKNAVGEVRKIIKDAYFSNLTSEQVATGSLIQFNTDFQYIGPMAFFTELYTNNSKVDVYQYVFNHKGNRNLGTLLTDTSDLPSTTNLDDLFYIFELEQPALPINVDDAKIVEAMINIWTTFARHGTPTLGDPRDIWLTYPGLLAISLPEPHPVRPLRPEIGEFWQFLFNQYGAEIFSE</sequence>
<dbReference type="Gene3D" id="3.40.50.1820">
    <property type="entry name" value="alpha/beta hydrolase"/>
    <property type="match status" value="1"/>
</dbReference>